<dbReference type="InterPro" id="IPR009050">
    <property type="entry name" value="Globin-like_sf"/>
</dbReference>
<sequence>MKKALENKEDIKLLVDSFYDKIKQNELLAPIFIDQMQVNWESHLPKMYDFWEMILFDGTEFRGAPMRAHLIVNNKVPLNSGHFEQWLQLFFDTVDELFEGEKADEVKVRAYNIANSWAYKMEYINSQQAESRPIPD</sequence>
<accession>A0A1I5NWX0</accession>
<evidence type="ECO:0000256" key="4">
    <source>
        <dbReference type="ARBA" id="ARBA00023004"/>
    </source>
</evidence>
<dbReference type="GO" id="GO:0019825">
    <property type="term" value="F:oxygen binding"/>
    <property type="evidence" value="ECO:0007669"/>
    <property type="project" value="InterPro"/>
</dbReference>
<evidence type="ECO:0000256" key="2">
    <source>
        <dbReference type="ARBA" id="ARBA00022617"/>
    </source>
</evidence>
<evidence type="ECO:0000313" key="6">
    <source>
        <dbReference type="Proteomes" id="UP000199306"/>
    </source>
</evidence>
<name>A0A1I5NWX0_9BACT</name>
<dbReference type="Proteomes" id="UP000199306">
    <property type="component" value="Unassembled WGS sequence"/>
</dbReference>
<dbReference type="GO" id="GO:0046872">
    <property type="term" value="F:metal ion binding"/>
    <property type="evidence" value="ECO:0007669"/>
    <property type="project" value="UniProtKB-KW"/>
</dbReference>
<dbReference type="GO" id="GO:0020037">
    <property type="term" value="F:heme binding"/>
    <property type="evidence" value="ECO:0007669"/>
    <property type="project" value="InterPro"/>
</dbReference>
<keyword evidence="6" id="KW-1185">Reference proteome</keyword>
<dbReference type="Pfam" id="PF01152">
    <property type="entry name" value="Bac_globin"/>
    <property type="match status" value="1"/>
</dbReference>
<dbReference type="InterPro" id="IPR001486">
    <property type="entry name" value="Hemoglobin_trunc"/>
</dbReference>
<proteinExistence type="predicted"/>
<dbReference type="Gene3D" id="1.10.490.10">
    <property type="entry name" value="Globins"/>
    <property type="match status" value="1"/>
</dbReference>
<keyword evidence="1" id="KW-0813">Transport</keyword>
<dbReference type="AlphaFoldDB" id="A0A1I5NWX0"/>
<dbReference type="OrthoDB" id="25954at2"/>
<dbReference type="InterPro" id="IPR012292">
    <property type="entry name" value="Globin/Proto"/>
</dbReference>
<gene>
    <name evidence="5" type="ORF">SAMN04515674_102136</name>
</gene>
<dbReference type="EMBL" id="FOXH01000002">
    <property type="protein sequence ID" value="SFP25741.1"/>
    <property type="molecule type" value="Genomic_DNA"/>
</dbReference>
<evidence type="ECO:0000313" key="5">
    <source>
        <dbReference type="EMBL" id="SFP25741.1"/>
    </source>
</evidence>
<reference evidence="5 6" key="1">
    <citation type="submission" date="2016-10" db="EMBL/GenBank/DDBJ databases">
        <authorList>
            <person name="de Groot N.N."/>
        </authorList>
    </citation>
    <scope>NUCLEOTIDE SEQUENCE [LARGE SCALE GENOMIC DNA]</scope>
    <source>
        <strain evidence="6">E92,LMG 26720,CCM 7988</strain>
    </source>
</reference>
<evidence type="ECO:0000256" key="3">
    <source>
        <dbReference type="ARBA" id="ARBA00022723"/>
    </source>
</evidence>
<evidence type="ECO:0000256" key="1">
    <source>
        <dbReference type="ARBA" id="ARBA00022448"/>
    </source>
</evidence>
<dbReference type="STRING" id="1079859.SAMN04515674_102136"/>
<keyword evidence="3" id="KW-0479">Metal-binding</keyword>
<dbReference type="RefSeq" id="WP_092012439.1">
    <property type="nucleotide sequence ID" value="NZ_FOXH01000002.1"/>
</dbReference>
<organism evidence="5 6">
    <name type="scientific">Pseudarcicella hirudinis</name>
    <dbReference type="NCBI Taxonomy" id="1079859"/>
    <lineage>
        <taxon>Bacteria</taxon>
        <taxon>Pseudomonadati</taxon>
        <taxon>Bacteroidota</taxon>
        <taxon>Cytophagia</taxon>
        <taxon>Cytophagales</taxon>
        <taxon>Flectobacillaceae</taxon>
        <taxon>Pseudarcicella</taxon>
    </lineage>
</organism>
<dbReference type="SUPFAM" id="SSF46458">
    <property type="entry name" value="Globin-like"/>
    <property type="match status" value="1"/>
</dbReference>
<protein>
    <submittedName>
        <fullName evidence="5">Hemoglobin</fullName>
    </submittedName>
</protein>
<keyword evidence="2" id="KW-0349">Heme</keyword>
<dbReference type="CDD" id="cd08916">
    <property type="entry name" value="TrHb3_P"/>
    <property type="match status" value="1"/>
</dbReference>
<keyword evidence="4" id="KW-0408">Iron</keyword>